<dbReference type="RefSeq" id="XP_022140153.1">
    <property type="nucleotide sequence ID" value="XM_022284461.1"/>
</dbReference>
<dbReference type="FunFam" id="1.10.510.10:FF:001023">
    <property type="entry name" value="Os07g0541700 protein"/>
    <property type="match status" value="1"/>
</dbReference>
<proteinExistence type="predicted"/>
<dbReference type="Gene3D" id="1.10.510.10">
    <property type="entry name" value="Transferase(Phosphotransferase) domain 1"/>
    <property type="match status" value="1"/>
</dbReference>
<dbReference type="InterPro" id="IPR000719">
    <property type="entry name" value="Prot_kinase_dom"/>
</dbReference>
<evidence type="ECO:0000313" key="11">
    <source>
        <dbReference type="Proteomes" id="UP000504603"/>
    </source>
</evidence>
<sequence length="420" mass="47512">MGSAAAKTKTFPKCETSVYIWFLQVVTVLGLTSLAIWASITPKTPTFAISNLDLKPHQNDTAFARSSSVVALNMTVSNPNRMAGIFFDEINVTVRCKNDSVGAKSVPGFYLGHESSDWKEVEMSVNCGAADGRVDLRVGLETRVRYKILRFKSRNRRLVFEDCVENDWLGRYKIIIGIARGMLYLHEDSRLRIIHRDRKASNILLDEDMNPKISDFGIAKIIQVDQTQGKYKSFFSSLYVFGCLCFSGYMSLEYAMQGNFSMKSDVYSFGVLVLEIISRKKNSTFYVSGLAEDILTYLSQRAWKLWKDETPLELLDSSLKDSCSRSKVLRCIHVVLLCVQEDPSCRPSITSVVLMFNSYSITLPLPKDPPFFRRIRDNDIVVNNGNSGAKRMSMTKLHPQRSVLLVSIFFFSRLNVGMGF</sequence>
<organism evidence="11 12">
    <name type="scientific">Momordica charantia</name>
    <name type="common">Bitter gourd</name>
    <name type="synonym">Balsam pear</name>
    <dbReference type="NCBI Taxonomy" id="3673"/>
    <lineage>
        <taxon>Eukaryota</taxon>
        <taxon>Viridiplantae</taxon>
        <taxon>Streptophyta</taxon>
        <taxon>Embryophyta</taxon>
        <taxon>Tracheophyta</taxon>
        <taxon>Spermatophyta</taxon>
        <taxon>Magnoliopsida</taxon>
        <taxon>eudicotyledons</taxon>
        <taxon>Gunneridae</taxon>
        <taxon>Pentapetalae</taxon>
        <taxon>rosids</taxon>
        <taxon>fabids</taxon>
        <taxon>Cucurbitales</taxon>
        <taxon>Cucurbitaceae</taxon>
        <taxon>Momordiceae</taxon>
        <taxon>Momordica</taxon>
    </lineage>
</organism>
<dbReference type="GeneID" id="111010883"/>
<dbReference type="InterPro" id="IPR001245">
    <property type="entry name" value="Ser-Thr/Tyr_kinase_cat_dom"/>
</dbReference>
<dbReference type="GO" id="GO:0005886">
    <property type="term" value="C:plasma membrane"/>
    <property type="evidence" value="ECO:0007669"/>
    <property type="project" value="TreeGrafter"/>
</dbReference>
<evidence type="ECO:0000256" key="9">
    <source>
        <dbReference type="SAM" id="Phobius"/>
    </source>
</evidence>
<evidence type="ECO:0000259" key="10">
    <source>
        <dbReference type="PROSITE" id="PS50011"/>
    </source>
</evidence>
<comment type="catalytic activity">
    <reaction evidence="8">
        <text>L-seryl-[protein] + ATP = O-phospho-L-seryl-[protein] + ADP + H(+)</text>
        <dbReference type="Rhea" id="RHEA:17989"/>
        <dbReference type="Rhea" id="RHEA-COMP:9863"/>
        <dbReference type="Rhea" id="RHEA-COMP:11604"/>
        <dbReference type="ChEBI" id="CHEBI:15378"/>
        <dbReference type="ChEBI" id="CHEBI:29999"/>
        <dbReference type="ChEBI" id="CHEBI:30616"/>
        <dbReference type="ChEBI" id="CHEBI:83421"/>
        <dbReference type="ChEBI" id="CHEBI:456216"/>
        <dbReference type="EC" id="2.7.11.1"/>
    </reaction>
</comment>
<dbReference type="GO" id="GO:0005524">
    <property type="term" value="F:ATP binding"/>
    <property type="evidence" value="ECO:0007669"/>
    <property type="project" value="UniProtKB-KW"/>
</dbReference>
<dbReference type="Pfam" id="PF07714">
    <property type="entry name" value="PK_Tyr_Ser-Thr"/>
    <property type="match status" value="1"/>
</dbReference>
<keyword evidence="4" id="KW-0547">Nucleotide-binding</keyword>
<keyword evidence="6" id="KW-0067">ATP-binding</keyword>
<keyword evidence="9" id="KW-1133">Transmembrane helix</keyword>
<dbReference type="InterPro" id="IPR011009">
    <property type="entry name" value="Kinase-like_dom_sf"/>
</dbReference>
<evidence type="ECO:0000256" key="7">
    <source>
        <dbReference type="ARBA" id="ARBA00047899"/>
    </source>
</evidence>
<dbReference type="KEGG" id="mcha:111010883"/>
<evidence type="ECO:0000256" key="1">
    <source>
        <dbReference type="ARBA" id="ARBA00012513"/>
    </source>
</evidence>
<dbReference type="OrthoDB" id="4062651at2759"/>
<accession>A0A6J1CHD2</accession>
<evidence type="ECO:0000256" key="6">
    <source>
        <dbReference type="ARBA" id="ARBA00022840"/>
    </source>
</evidence>
<feature type="domain" description="Protein kinase" evidence="10">
    <location>
        <begin position="23"/>
        <end position="372"/>
    </location>
</feature>
<evidence type="ECO:0000256" key="8">
    <source>
        <dbReference type="ARBA" id="ARBA00048679"/>
    </source>
</evidence>
<dbReference type="PANTHER" id="PTHR27002:SF1050">
    <property type="entry name" value="CYSTEINE-RICH RECEPTOR-LIKE PROTEIN KINASE 5"/>
    <property type="match status" value="1"/>
</dbReference>
<dbReference type="GO" id="GO:0004674">
    <property type="term" value="F:protein serine/threonine kinase activity"/>
    <property type="evidence" value="ECO:0007669"/>
    <property type="project" value="UniProtKB-KW"/>
</dbReference>
<dbReference type="SUPFAM" id="SSF56112">
    <property type="entry name" value="Protein kinase-like (PK-like)"/>
    <property type="match status" value="1"/>
</dbReference>
<dbReference type="EC" id="2.7.11.1" evidence="1"/>
<keyword evidence="11" id="KW-1185">Reference proteome</keyword>
<name>A0A6J1CHD2_MOMCH</name>
<dbReference type="AlphaFoldDB" id="A0A6J1CHD2"/>
<keyword evidence="9" id="KW-0472">Membrane</keyword>
<feature type="transmembrane region" description="Helical" evidence="9">
    <location>
        <begin position="18"/>
        <end position="40"/>
    </location>
</feature>
<keyword evidence="3" id="KW-0808">Transferase</keyword>
<evidence type="ECO:0000256" key="5">
    <source>
        <dbReference type="ARBA" id="ARBA00022777"/>
    </source>
</evidence>
<keyword evidence="5" id="KW-0418">Kinase</keyword>
<evidence type="ECO:0000313" key="12">
    <source>
        <dbReference type="RefSeq" id="XP_022140153.1"/>
    </source>
</evidence>
<dbReference type="PANTHER" id="PTHR27002">
    <property type="entry name" value="RECEPTOR-LIKE SERINE/THREONINE-PROTEIN KINASE SD1-8"/>
    <property type="match status" value="1"/>
</dbReference>
<dbReference type="PROSITE" id="PS50011">
    <property type="entry name" value="PROTEIN_KINASE_DOM"/>
    <property type="match status" value="1"/>
</dbReference>
<gene>
    <name evidence="12" type="primary">LOC111010883</name>
</gene>
<evidence type="ECO:0000256" key="2">
    <source>
        <dbReference type="ARBA" id="ARBA00022527"/>
    </source>
</evidence>
<keyword evidence="9" id="KW-0812">Transmembrane</keyword>
<reference evidence="12" key="1">
    <citation type="submission" date="2025-08" db="UniProtKB">
        <authorList>
            <consortium name="RefSeq"/>
        </authorList>
    </citation>
    <scope>IDENTIFICATION</scope>
    <source>
        <strain evidence="12">OHB3-1</strain>
    </source>
</reference>
<evidence type="ECO:0000256" key="4">
    <source>
        <dbReference type="ARBA" id="ARBA00022741"/>
    </source>
</evidence>
<evidence type="ECO:0000256" key="3">
    <source>
        <dbReference type="ARBA" id="ARBA00022679"/>
    </source>
</evidence>
<dbReference type="Proteomes" id="UP000504603">
    <property type="component" value="Unplaced"/>
</dbReference>
<comment type="catalytic activity">
    <reaction evidence="7">
        <text>L-threonyl-[protein] + ATP = O-phospho-L-threonyl-[protein] + ADP + H(+)</text>
        <dbReference type="Rhea" id="RHEA:46608"/>
        <dbReference type="Rhea" id="RHEA-COMP:11060"/>
        <dbReference type="Rhea" id="RHEA-COMP:11605"/>
        <dbReference type="ChEBI" id="CHEBI:15378"/>
        <dbReference type="ChEBI" id="CHEBI:30013"/>
        <dbReference type="ChEBI" id="CHEBI:30616"/>
        <dbReference type="ChEBI" id="CHEBI:61977"/>
        <dbReference type="ChEBI" id="CHEBI:456216"/>
        <dbReference type="EC" id="2.7.11.1"/>
    </reaction>
</comment>
<keyword evidence="2" id="KW-0723">Serine/threonine-protein kinase</keyword>
<protein>
    <recommendedName>
        <fullName evidence="1">non-specific serine/threonine protein kinase</fullName>
        <ecNumber evidence="1">2.7.11.1</ecNumber>
    </recommendedName>
</protein>